<comment type="caution">
    <text evidence="2">The sequence shown here is derived from an EMBL/GenBank/DDBJ whole genome shotgun (WGS) entry which is preliminary data.</text>
</comment>
<dbReference type="AlphaFoldDB" id="A0A9W8INS2"/>
<evidence type="ECO:0000313" key="3">
    <source>
        <dbReference type="Proteomes" id="UP001140074"/>
    </source>
</evidence>
<evidence type="ECO:0000256" key="1">
    <source>
        <dbReference type="SAM" id="SignalP"/>
    </source>
</evidence>
<proteinExistence type="predicted"/>
<feature type="chain" id="PRO_5040838148" evidence="1">
    <location>
        <begin position="18"/>
        <end position="178"/>
    </location>
</feature>
<dbReference type="EMBL" id="JANBUY010000002">
    <property type="protein sequence ID" value="KAJ2868552.1"/>
    <property type="molecule type" value="Genomic_DNA"/>
</dbReference>
<evidence type="ECO:0000313" key="2">
    <source>
        <dbReference type="EMBL" id="KAJ2868552.1"/>
    </source>
</evidence>
<keyword evidence="1" id="KW-0732">Signal</keyword>
<reference evidence="2" key="1">
    <citation type="submission" date="2022-07" db="EMBL/GenBank/DDBJ databases">
        <title>Phylogenomic reconstructions and comparative analyses of Kickxellomycotina fungi.</title>
        <authorList>
            <person name="Reynolds N.K."/>
            <person name="Stajich J.E."/>
            <person name="Barry K."/>
            <person name="Grigoriev I.V."/>
            <person name="Crous P."/>
            <person name="Smith M.E."/>
        </authorList>
    </citation>
    <scope>NUCLEOTIDE SEQUENCE</scope>
    <source>
        <strain evidence="2">RSA 476</strain>
    </source>
</reference>
<feature type="signal peptide" evidence="1">
    <location>
        <begin position="1"/>
        <end position="17"/>
    </location>
</feature>
<accession>A0A9W8INS2</accession>
<sequence>MSALSLFQFFPLHVVQLIVDHVVGSSRVAFDGVHTNSREYRVLLKPLLWVCHNFRTVVYSRYCSNFELNLSNTPFGYLDYDYLRTCRADVDSRMFSKLGCFMHHGARDITIFLDARTIYSGKALEMVSRVPYDGCPFPLARRVAFIFVNDTKGGTDEDIGSDEDIGTDKDIVIAPIDS</sequence>
<gene>
    <name evidence="2" type="ORF">GGH94_000084</name>
</gene>
<dbReference type="Proteomes" id="UP001140074">
    <property type="component" value="Unassembled WGS sequence"/>
</dbReference>
<keyword evidence="3" id="KW-1185">Reference proteome</keyword>
<name>A0A9W8INS2_9FUNG</name>
<organism evidence="2 3">
    <name type="scientific">Coemansia aciculifera</name>
    <dbReference type="NCBI Taxonomy" id="417176"/>
    <lineage>
        <taxon>Eukaryota</taxon>
        <taxon>Fungi</taxon>
        <taxon>Fungi incertae sedis</taxon>
        <taxon>Zoopagomycota</taxon>
        <taxon>Kickxellomycotina</taxon>
        <taxon>Kickxellomycetes</taxon>
        <taxon>Kickxellales</taxon>
        <taxon>Kickxellaceae</taxon>
        <taxon>Coemansia</taxon>
    </lineage>
</organism>
<protein>
    <submittedName>
        <fullName evidence="2">Uncharacterized protein</fullName>
    </submittedName>
</protein>